<dbReference type="InterPro" id="IPR053931">
    <property type="entry name" value="RapZ_C"/>
</dbReference>
<feature type="domain" description="RapZ C-terminal" evidence="5">
    <location>
        <begin position="162"/>
        <end position="267"/>
    </location>
</feature>
<evidence type="ECO:0000256" key="2">
    <source>
        <dbReference type="ARBA" id="ARBA00022840"/>
    </source>
</evidence>
<dbReference type="PANTHER" id="PTHR30448">
    <property type="entry name" value="RNASE ADAPTER PROTEIN RAPZ"/>
    <property type="match status" value="1"/>
</dbReference>
<keyword evidence="1" id="KW-0547">Nucleotide-binding</keyword>
<dbReference type="Pfam" id="PF22740">
    <property type="entry name" value="PapZ_C"/>
    <property type="match status" value="1"/>
</dbReference>
<dbReference type="PANTHER" id="PTHR30448:SF0">
    <property type="entry name" value="RNASE ADAPTER PROTEIN RAPZ"/>
    <property type="match status" value="1"/>
</dbReference>
<accession>A0ABT0CEZ0</accession>
<evidence type="ECO:0000259" key="4">
    <source>
        <dbReference type="Pfam" id="PF03668"/>
    </source>
</evidence>
<dbReference type="SUPFAM" id="SSF52540">
    <property type="entry name" value="P-loop containing nucleoside triphosphate hydrolases"/>
    <property type="match status" value="1"/>
</dbReference>
<gene>
    <name evidence="6" type="primary">rapZ</name>
    <name evidence="6" type="ORF">JX360_15760</name>
</gene>
<feature type="domain" description="RapZ-like N-terminal" evidence="4">
    <location>
        <begin position="7"/>
        <end position="155"/>
    </location>
</feature>
<evidence type="ECO:0000256" key="1">
    <source>
        <dbReference type="ARBA" id="ARBA00022741"/>
    </source>
</evidence>
<keyword evidence="3" id="KW-0342">GTP-binding</keyword>
<protein>
    <submittedName>
        <fullName evidence="6">RNase adapter RapZ</fullName>
    </submittedName>
</protein>
<dbReference type="HAMAP" id="MF_00636">
    <property type="entry name" value="RapZ_like"/>
    <property type="match status" value="1"/>
</dbReference>
<evidence type="ECO:0000259" key="5">
    <source>
        <dbReference type="Pfam" id="PF22740"/>
    </source>
</evidence>
<evidence type="ECO:0000256" key="3">
    <source>
        <dbReference type="ARBA" id="ARBA00023134"/>
    </source>
</evidence>
<dbReference type="InterPro" id="IPR027417">
    <property type="entry name" value="P-loop_NTPase"/>
</dbReference>
<dbReference type="Proteomes" id="UP000830835">
    <property type="component" value="Unassembled WGS sequence"/>
</dbReference>
<reference evidence="6" key="1">
    <citation type="submission" date="2021-02" db="EMBL/GenBank/DDBJ databases">
        <title>The CRISPR/cas machinery reduction and long-range gene transfer in the hot spring cyanobacterium Synechococcus.</title>
        <authorList>
            <person name="Dvorak P."/>
            <person name="Jahodarova E."/>
            <person name="Hasler P."/>
            <person name="Poulickova A."/>
        </authorList>
    </citation>
    <scope>NUCLEOTIDE SEQUENCE</scope>
    <source>
        <strain evidence="6">Rupite</strain>
    </source>
</reference>
<comment type="caution">
    <text evidence="6">The sequence shown here is derived from an EMBL/GenBank/DDBJ whole genome shotgun (WGS) entry which is preliminary data.</text>
</comment>
<proteinExistence type="inferred from homology"/>
<organism evidence="6 7">
    <name type="scientific">Thermostichus vulcanus str. 'Rupite'</name>
    <dbReference type="NCBI Taxonomy" id="2813851"/>
    <lineage>
        <taxon>Bacteria</taxon>
        <taxon>Bacillati</taxon>
        <taxon>Cyanobacteriota</taxon>
        <taxon>Cyanophyceae</taxon>
        <taxon>Thermostichales</taxon>
        <taxon>Thermostichaceae</taxon>
        <taxon>Thermostichus</taxon>
    </lineage>
</organism>
<dbReference type="InterPro" id="IPR053930">
    <property type="entry name" value="RapZ-like_N"/>
</dbReference>
<dbReference type="InterPro" id="IPR005337">
    <property type="entry name" value="RapZ-like"/>
</dbReference>
<keyword evidence="7" id="KW-1185">Reference proteome</keyword>
<feature type="non-terminal residue" evidence="6">
    <location>
        <position position="282"/>
    </location>
</feature>
<keyword evidence="2" id="KW-0067">ATP-binding</keyword>
<sequence>MQAATPILAIAGLTGSGKTLAIQQLEQLGYMGLEGIPPAQVIPLIEAMRPHHSALAISLNLRQSHYLEQLPALDAWLQAQGIPLLFLEASPQVLLNRLSAHRRPHPQQSTARGLLEAIELERLALRPARERCTHLLDTSDLNSQQLRQQLEALIQGIPQPLNLSLISFGFKYGVPPDANLMFDVRFLPNPFFQPHLRRLTGQDPRLQEFLFADPVTQSTYAHIFSLIQAFWPHYQAERRPHLTLAIGCTGGQHRSVALVERLAQDLQPWVAAPPGQGLPHLN</sequence>
<evidence type="ECO:0000313" key="6">
    <source>
        <dbReference type="EMBL" id="MCJ2544343.1"/>
    </source>
</evidence>
<dbReference type="Pfam" id="PF03668">
    <property type="entry name" value="RapZ-like_N"/>
    <property type="match status" value="1"/>
</dbReference>
<dbReference type="EMBL" id="JAFIRA010000058">
    <property type="protein sequence ID" value="MCJ2544343.1"/>
    <property type="molecule type" value="Genomic_DNA"/>
</dbReference>
<evidence type="ECO:0000313" key="7">
    <source>
        <dbReference type="Proteomes" id="UP000830835"/>
    </source>
</evidence>
<dbReference type="NCBIfam" id="NF003828">
    <property type="entry name" value="PRK05416.1"/>
    <property type="match status" value="1"/>
</dbReference>
<name>A0ABT0CEZ0_THEVL</name>
<dbReference type="RefSeq" id="WP_244352819.1">
    <property type="nucleotide sequence ID" value="NZ_JAFIRA010000058.1"/>
</dbReference>